<reference evidence="2" key="1">
    <citation type="submission" date="2021-06" db="EMBL/GenBank/DDBJ databases">
        <authorList>
            <person name="Kallberg Y."/>
            <person name="Tangrot J."/>
            <person name="Rosling A."/>
        </authorList>
    </citation>
    <scope>NUCLEOTIDE SEQUENCE</scope>
    <source>
        <strain evidence="2">MA453B</strain>
    </source>
</reference>
<sequence>TSRKGKRTRTTKIPTSVPDSPTHSQGSEKTQDELQDFSDANQLNLKSR</sequence>
<gene>
    <name evidence="2" type="ORF">DERYTH_LOCUS21488</name>
</gene>
<feature type="compositionally biased region" description="Basic residues" evidence="1">
    <location>
        <begin position="1"/>
        <end position="10"/>
    </location>
</feature>
<evidence type="ECO:0000313" key="2">
    <source>
        <dbReference type="EMBL" id="CAG8791288.1"/>
    </source>
</evidence>
<feature type="non-terminal residue" evidence="2">
    <location>
        <position position="1"/>
    </location>
</feature>
<feature type="region of interest" description="Disordered" evidence="1">
    <location>
        <begin position="1"/>
        <end position="48"/>
    </location>
</feature>
<evidence type="ECO:0000313" key="3">
    <source>
        <dbReference type="Proteomes" id="UP000789405"/>
    </source>
</evidence>
<evidence type="ECO:0000256" key="1">
    <source>
        <dbReference type="SAM" id="MobiDB-lite"/>
    </source>
</evidence>
<name>A0A9N9JQ96_9GLOM</name>
<proteinExistence type="predicted"/>
<dbReference type="EMBL" id="CAJVPY010027507">
    <property type="protein sequence ID" value="CAG8791288.1"/>
    <property type="molecule type" value="Genomic_DNA"/>
</dbReference>
<dbReference type="AlphaFoldDB" id="A0A9N9JQ96"/>
<feature type="compositionally biased region" description="Polar residues" evidence="1">
    <location>
        <begin position="13"/>
        <end position="28"/>
    </location>
</feature>
<dbReference type="Proteomes" id="UP000789405">
    <property type="component" value="Unassembled WGS sequence"/>
</dbReference>
<feature type="non-terminal residue" evidence="2">
    <location>
        <position position="48"/>
    </location>
</feature>
<comment type="caution">
    <text evidence="2">The sequence shown here is derived from an EMBL/GenBank/DDBJ whole genome shotgun (WGS) entry which is preliminary data.</text>
</comment>
<keyword evidence="3" id="KW-1185">Reference proteome</keyword>
<feature type="compositionally biased region" description="Polar residues" evidence="1">
    <location>
        <begin position="38"/>
        <end position="48"/>
    </location>
</feature>
<protein>
    <submittedName>
        <fullName evidence="2">7123_t:CDS:1</fullName>
    </submittedName>
</protein>
<accession>A0A9N9JQ96</accession>
<organism evidence="2 3">
    <name type="scientific">Dentiscutata erythropus</name>
    <dbReference type="NCBI Taxonomy" id="1348616"/>
    <lineage>
        <taxon>Eukaryota</taxon>
        <taxon>Fungi</taxon>
        <taxon>Fungi incertae sedis</taxon>
        <taxon>Mucoromycota</taxon>
        <taxon>Glomeromycotina</taxon>
        <taxon>Glomeromycetes</taxon>
        <taxon>Diversisporales</taxon>
        <taxon>Gigasporaceae</taxon>
        <taxon>Dentiscutata</taxon>
    </lineage>
</organism>